<reference evidence="7" key="1">
    <citation type="submission" date="2016-06" db="EMBL/GenBank/DDBJ databases">
        <authorList>
            <person name="Chen W."/>
            <person name="Hasegawa D.K."/>
        </authorList>
    </citation>
    <scope>NUCLEOTIDE SEQUENCE [LARGE SCALE GENOMIC DNA]</scope>
    <source>
        <strain evidence="7">MEAM1</strain>
    </source>
</reference>
<evidence type="ECO:0000256" key="2">
    <source>
        <dbReference type="ARBA" id="ARBA00022827"/>
    </source>
</evidence>
<evidence type="ECO:0000313" key="6">
    <source>
        <dbReference type="EMBL" id="ASX25834.1"/>
    </source>
</evidence>
<dbReference type="Proteomes" id="UP000216438">
    <property type="component" value="Chromosome"/>
</dbReference>
<organism evidence="6 7">
    <name type="scientific">Candidatus Hamiltonella defensa</name>
    <name type="common">Bemisia tabaci</name>
    <dbReference type="NCBI Taxonomy" id="672795"/>
    <lineage>
        <taxon>Bacteria</taxon>
        <taxon>Pseudomonadati</taxon>
        <taxon>Pseudomonadota</taxon>
        <taxon>Gammaproteobacteria</taxon>
        <taxon>Enterobacterales</taxon>
        <taxon>Enterobacteriaceae</taxon>
        <taxon>aphid secondary symbionts</taxon>
        <taxon>Candidatus Williamhamiltonella</taxon>
    </lineage>
</organism>
<keyword evidence="2" id="KW-0274">FAD</keyword>
<name>A0A249DWD0_9ENTR</name>
<dbReference type="EMBL" id="CP016303">
    <property type="protein sequence ID" value="ASX25834.1"/>
    <property type="molecule type" value="Genomic_DNA"/>
</dbReference>
<dbReference type="NCBIfam" id="NF005963">
    <property type="entry name" value="PRK08051.1"/>
    <property type="match status" value="1"/>
</dbReference>
<protein>
    <recommendedName>
        <fullName evidence="4">NAD(P)H-flavin reductase</fullName>
    </recommendedName>
    <alternativeName>
        <fullName evidence="5">NAD(P)H:flavin oxidoreductase</fullName>
    </alternativeName>
</protein>
<dbReference type="CDD" id="cd06189">
    <property type="entry name" value="flavin_oxioreductase"/>
    <property type="match status" value="1"/>
</dbReference>
<dbReference type="InterPro" id="IPR039261">
    <property type="entry name" value="FNR_nucleotide-bd"/>
</dbReference>
<evidence type="ECO:0000256" key="3">
    <source>
        <dbReference type="ARBA" id="ARBA00038177"/>
    </source>
</evidence>
<evidence type="ECO:0000256" key="4">
    <source>
        <dbReference type="ARBA" id="ARBA00039732"/>
    </source>
</evidence>
<evidence type="ECO:0000313" key="7">
    <source>
        <dbReference type="Proteomes" id="UP000216438"/>
    </source>
</evidence>
<keyword evidence="1" id="KW-0285">Flavoprotein</keyword>
<dbReference type="SUPFAM" id="SSF52343">
    <property type="entry name" value="Ferredoxin reductase-like, C-terminal NADP-linked domain"/>
    <property type="match status" value="1"/>
</dbReference>
<sequence length="240" mass="27169">MATLNCKVNSVEAINDTVYRVKLTPLGQFSFQAGQYLMVIMGEGDHRPFSMASTPLEKKEIELHIGTSDFNTYGMAVMDRIFQNRAIDIDIPHGHAWFRQGSRRPLLLIAGGTGFSYVRSILLSALSEQPHREISVYWGGRELKHLYDLEALQALSIQHSRFTFVPVIEQAQPGWKGKTGTVLNAVLEDYNLLTEQEIYIAGRFEMAQIAQKQFCERRNANAARIYGDAFDFLKTASKNF</sequence>
<dbReference type="RefSeq" id="WP_016856711.1">
    <property type="nucleotide sequence ID" value="NZ_CP016303.1"/>
</dbReference>
<dbReference type="SUPFAM" id="SSF63380">
    <property type="entry name" value="Riboflavin synthase domain-like"/>
    <property type="match status" value="1"/>
</dbReference>
<comment type="similarity">
    <text evidence="3">Belongs to the Fre/LuxG FAD/NAD(P) flavoprotein oxidoreductase family.</text>
</comment>
<dbReference type="InterPro" id="IPR017938">
    <property type="entry name" value="Riboflavin_synthase-like_b-brl"/>
</dbReference>
<dbReference type="Pfam" id="PF00175">
    <property type="entry name" value="NAD_binding_1"/>
    <property type="match status" value="1"/>
</dbReference>
<dbReference type="PROSITE" id="PS51384">
    <property type="entry name" value="FAD_FR"/>
    <property type="match status" value="1"/>
</dbReference>
<dbReference type="AlphaFoldDB" id="A0A249DWD0"/>
<reference evidence="6 7" key="2">
    <citation type="submission" date="2017-09" db="EMBL/GenBank/DDBJ databases">
        <title>The genome of whitefly Bemisia tabaci, a global crop pest, provides novel insights into virus transmission, host adaptation and insecticide resistance.</title>
        <authorList>
            <person name="Kaur N."/>
            <person name="Kliot A."/>
            <person name="Pinheiro P.V."/>
            <person name="Luan J."/>
            <person name="Zheng Y."/>
            <person name="Liu W."/>
            <person name="Sun H."/>
            <person name="Yang X."/>
            <person name="Xu Y."/>
            <person name="Luo Y."/>
            <person name="Kruse A."/>
            <person name="Fisher T.W."/>
            <person name="Nelson D.R."/>
            <person name="Elimelech M."/>
            <person name="MacCoss M."/>
            <person name="Johnson R."/>
            <person name="Cohen E."/>
            <person name="Hunter W.B."/>
            <person name="Brown J.K."/>
            <person name="Jander G."/>
            <person name="Cilia M."/>
            <person name="Douglas A.E."/>
            <person name="Ghanim M."/>
            <person name="Simmons A.M."/>
            <person name="Wintermantel W.M."/>
            <person name="Ling K.-S."/>
            <person name="Fei Z."/>
        </authorList>
    </citation>
    <scope>NUCLEOTIDE SEQUENCE [LARGE SCALE GENOMIC DNA]</scope>
    <source>
        <strain evidence="6 7">MEAM1</strain>
    </source>
</reference>
<dbReference type="Gene3D" id="3.40.50.80">
    <property type="entry name" value="Nucleotide-binding domain of ferredoxin-NADP reductase (FNR) module"/>
    <property type="match status" value="1"/>
</dbReference>
<dbReference type="PANTHER" id="PTHR43644:SF1">
    <property type="entry name" value="NAD(P)H-FLAVIN REDUCTASE"/>
    <property type="match status" value="1"/>
</dbReference>
<evidence type="ECO:0000256" key="1">
    <source>
        <dbReference type="ARBA" id="ARBA00022630"/>
    </source>
</evidence>
<dbReference type="OrthoDB" id="9806195at2"/>
<dbReference type="InterPro" id="IPR017927">
    <property type="entry name" value="FAD-bd_FR_type"/>
</dbReference>
<dbReference type="PRINTS" id="PR00410">
    <property type="entry name" value="PHEHYDRXLASE"/>
</dbReference>
<dbReference type="PANTHER" id="PTHR43644">
    <property type="entry name" value="NA(+)-TRANSLOCATING NADH-QUINONE REDUCTASE SUBUNIT"/>
    <property type="match status" value="1"/>
</dbReference>
<dbReference type="GO" id="GO:0016491">
    <property type="term" value="F:oxidoreductase activity"/>
    <property type="evidence" value="ECO:0007669"/>
    <property type="project" value="InterPro"/>
</dbReference>
<proteinExistence type="inferred from homology"/>
<evidence type="ECO:0000256" key="5">
    <source>
        <dbReference type="ARBA" id="ARBA00041312"/>
    </source>
</evidence>
<dbReference type="Gene3D" id="2.40.30.10">
    <property type="entry name" value="Translation factors"/>
    <property type="match status" value="1"/>
</dbReference>
<gene>
    <name evidence="6" type="ORF">BA171_01375</name>
</gene>
<dbReference type="InterPro" id="IPR001433">
    <property type="entry name" value="OxRdtase_FAD/NAD-bd"/>
</dbReference>
<accession>A0A249DWD0</accession>